<dbReference type="InterPro" id="IPR001969">
    <property type="entry name" value="Aspartic_peptidase_AS"/>
</dbReference>
<dbReference type="EMBL" id="CM029043">
    <property type="protein sequence ID" value="KAG2611110.1"/>
    <property type="molecule type" value="Genomic_DNA"/>
</dbReference>
<gene>
    <name evidence="2" type="ORF">PVAP13_4KG140105</name>
</gene>
<dbReference type="GO" id="GO:0006508">
    <property type="term" value="P:proteolysis"/>
    <property type="evidence" value="ECO:0007669"/>
    <property type="project" value="InterPro"/>
</dbReference>
<organism evidence="2 3">
    <name type="scientific">Panicum virgatum</name>
    <name type="common">Blackwell switchgrass</name>
    <dbReference type="NCBI Taxonomy" id="38727"/>
    <lineage>
        <taxon>Eukaryota</taxon>
        <taxon>Viridiplantae</taxon>
        <taxon>Streptophyta</taxon>
        <taxon>Embryophyta</taxon>
        <taxon>Tracheophyta</taxon>
        <taxon>Spermatophyta</taxon>
        <taxon>Magnoliopsida</taxon>
        <taxon>Liliopsida</taxon>
        <taxon>Poales</taxon>
        <taxon>Poaceae</taxon>
        <taxon>PACMAD clade</taxon>
        <taxon>Panicoideae</taxon>
        <taxon>Panicodae</taxon>
        <taxon>Paniceae</taxon>
        <taxon>Panicinae</taxon>
        <taxon>Panicum</taxon>
        <taxon>Panicum sect. Hiantes</taxon>
    </lineage>
</organism>
<dbReference type="AlphaFoldDB" id="A0A8T0TJT9"/>
<keyword evidence="3" id="KW-1185">Reference proteome</keyword>
<evidence type="ECO:0000313" key="2">
    <source>
        <dbReference type="EMBL" id="KAG2611110.1"/>
    </source>
</evidence>
<comment type="caution">
    <text evidence="2">The sequence shown here is derived from an EMBL/GenBank/DDBJ whole genome shotgun (WGS) entry which is preliminary data.</text>
</comment>
<evidence type="ECO:0000313" key="3">
    <source>
        <dbReference type="Proteomes" id="UP000823388"/>
    </source>
</evidence>
<feature type="region of interest" description="Disordered" evidence="1">
    <location>
        <begin position="61"/>
        <end position="98"/>
    </location>
</feature>
<proteinExistence type="predicted"/>
<dbReference type="Proteomes" id="UP000823388">
    <property type="component" value="Chromosome 4K"/>
</dbReference>
<name>A0A8T0TJT9_PANVG</name>
<dbReference type="GO" id="GO:0004190">
    <property type="term" value="F:aspartic-type endopeptidase activity"/>
    <property type="evidence" value="ECO:0007669"/>
    <property type="project" value="InterPro"/>
</dbReference>
<dbReference type="Gene3D" id="2.40.70.10">
    <property type="entry name" value="Acid Proteases"/>
    <property type="match status" value="1"/>
</dbReference>
<protein>
    <submittedName>
        <fullName evidence="2">Uncharacterized protein</fullName>
    </submittedName>
</protein>
<dbReference type="Pfam" id="PF13650">
    <property type="entry name" value="Asp_protease_2"/>
    <property type="match status" value="1"/>
</dbReference>
<dbReference type="CDD" id="cd00303">
    <property type="entry name" value="retropepsin_like"/>
    <property type="match status" value="1"/>
</dbReference>
<reference evidence="2" key="1">
    <citation type="submission" date="2020-05" db="EMBL/GenBank/DDBJ databases">
        <title>WGS assembly of Panicum virgatum.</title>
        <authorList>
            <person name="Lovell J.T."/>
            <person name="Jenkins J."/>
            <person name="Shu S."/>
            <person name="Juenger T.E."/>
            <person name="Schmutz J."/>
        </authorList>
    </citation>
    <scope>NUCLEOTIDE SEQUENCE</scope>
    <source>
        <strain evidence="2">AP13</strain>
    </source>
</reference>
<accession>A0A8T0TJT9</accession>
<dbReference type="PANTHER" id="PTHR15503:SF22">
    <property type="entry name" value="TRANSPOSON TY3-I GAG POLYPROTEIN"/>
    <property type="match status" value="1"/>
</dbReference>
<feature type="compositionally biased region" description="Basic and acidic residues" evidence="1">
    <location>
        <begin position="63"/>
        <end position="75"/>
    </location>
</feature>
<evidence type="ECO:0000256" key="1">
    <source>
        <dbReference type="SAM" id="MobiDB-lite"/>
    </source>
</evidence>
<dbReference type="PANTHER" id="PTHR15503">
    <property type="entry name" value="LDOC1 RELATED"/>
    <property type="match status" value="1"/>
</dbReference>
<dbReference type="InterPro" id="IPR032567">
    <property type="entry name" value="RTL1-rel"/>
</dbReference>
<dbReference type="SUPFAM" id="SSF50630">
    <property type="entry name" value="Acid proteases"/>
    <property type="match status" value="1"/>
</dbReference>
<dbReference type="PROSITE" id="PS00141">
    <property type="entry name" value="ASP_PROTEASE"/>
    <property type="match status" value="1"/>
</dbReference>
<dbReference type="InterPro" id="IPR021109">
    <property type="entry name" value="Peptidase_aspartic_dom_sf"/>
</dbReference>
<sequence>MMCFFATKFVEGLKPHIRNALVLHKPRTVDAALSLALMQEELLDNNLKRYSYRAAKNSVKMSSDIEKPSSSHDKGLLGSTPVAAKPTPRQQGNSKFDSLRAQRKARGECFKCGAKYGPNHRCPEHVPLHVLEELFEVIQVDQEDAHSEWAAQGVMGKKTIRLQGLIGGKEVLILVDSGSSANFISESLAQQLKCPLVDIPATAVTVANSGKLTTTQKVQGLAWWT</sequence>